<geneLocation type="plasmid" evidence="2 3">
    <name>pREB4</name>
</geneLocation>
<name>A8ZP06_ACAM1</name>
<dbReference type="HOGENOM" id="CLU_075528_2_0_3"/>
<dbReference type="InterPro" id="IPR029058">
    <property type="entry name" value="AB_hydrolase_fold"/>
</dbReference>
<evidence type="ECO:0000313" key="3">
    <source>
        <dbReference type="Proteomes" id="UP000000268"/>
    </source>
</evidence>
<gene>
    <name evidence="2" type="ordered locus">AM1_D0251</name>
</gene>
<dbReference type="Pfam" id="PF12697">
    <property type="entry name" value="Abhydrolase_6"/>
    <property type="match status" value="1"/>
</dbReference>
<dbReference type="InterPro" id="IPR000073">
    <property type="entry name" value="AB_hydrolase_1"/>
</dbReference>
<dbReference type="RefSeq" id="WP_012167649.1">
    <property type="nucleotide sequence ID" value="NC_009929.1"/>
</dbReference>
<dbReference type="PANTHER" id="PTHR37946:SF1">
    <property type="entry name" value="SLL1969 PROTEIN"/>
    <property type="match status" value="1"/>
</dbReference>
<keyword evidence="3" id="KW-1185">Reference proteome</keyword>
<dbReference type="SUPFAM" id="SSF53474">
    <property type="entry name" value="alpha/beta-Hydrolases"/>
    <property type="match status" value="1"/>
</dbReference>
<dbReference type="PANTHER" id="PTHR37946">
    <property type="entry name" value="SLL1969 PROTEIN"/>
    <property type="match status" value="1"/>
</dbReference>
<evidence type="ECO:0000313" key="2">
    <source>
        <dbReference type="EMBL" id="ABW32742.1"/>
    </source>
</evidence>
<protein>
    <recommendedName>
        <fullName evidence="1">AB hydrolase-1 domain-containing protein</fullName>
    </recommendedName>
</protein>
<organism evidence="2 3">
    <name type="scientific">Acaryochloris marina (strain MBIC 11017)</name>
    <dbReference type="NCBI Taxonomy" id="329726"/>
    <lineage>
        <taxon>Bacteria</taxon>
        <taxon>Bacillati</taxon>
        <taxon>Cyanobacteriota</taxon>
        <taxon>Cyanophyceae</taxon>
        <taxon>Acaryochloridales</taxon>
        <taxon>Acaryochloridaceae</taxon>
        <taxon>Acaryochloris</taxon>
    </lineage>
</organism>
<dbReference type="Gene3D" id="3.40.50.1820">
    <property type="entry name" value="alpha/beta hydrolase"/>
    <property type="match status" value="1"/>
</dbReference>
<dbReference type="Proteomes" id="UP000000268">
    <property type="component" value="Plasmid pREB4"/>
</dbReference>
<sequence length="205" mass="22658">MKILLVHGLGRTPMSMMGLAYSLDQSGYQTEFFSYTAFAESYEQIVTRLRNRFQMLSNKGPYGIVAHSLGGILTRSALSLSRSFPRHIVMLGTPNQPPRLAKIAWNLWPFQWFSGTSGANLASSEFYASLPHLHASYTIIAGTSGPRGPWSPFGMELNDGLVALNETRLLESDQPITFPGIHGFMMNQATVQTAVAQVFRHTSSK</sequence>
<dbReference type="KEGG" id="amr:AM1_D0251"/>
<dbReference type="ESTHER" id="acam1-a8zp06">
    <property type="family name" value="6_AlphaBeta_hydrolase"/>
</dbReference>
<feature type="domain" description="AB hydrolase-1" evidence="1">
    <location>
        <begin position="3"/>
        <end position="131"/>
    </location>
</feature>
<dbReference type="EMBL" id="CP000841">
    <property type="protein sequence ID" value="ABW32742.1"/>
    <property type="molecule type" value="Genomic_DNA"/>
</dbReference>
<proteinExistence type="predicted"/>
<evidence type="ECO:0000259" key="1">
    <source>
        <dbReference type="Pfam" id="PF12697"/>
    </source>
</evidence>
<reference evidence="2 3" key="1">
    <citation type="journal article" date="2008" name="Proc. Natl. Acad. Sci. U.S.A.">
        <title>Niche adaptation and genome expansion in the chlorophyll d-producing cyanobacterium Acaryochloris marina.</title>
        <authorList>
            <person name="Swingley W.D."/>
            <person name="Chen M."/>
            <person name="Cheung P.C."/>
            <person name="Conrad A.L."/>
            <person name="Dejesa L.C."/>
            <person name="Hao J."/>
            <person name="Honchak B.M."/>
            <person name="Karbach L.E."/>
            <person name="Kurdoglu A."/>
            <person name="Lahiri S."/>
            <person name="Mastrian S.D."/>
            <person name="Miyashita H."/>
            <person name="Page L."/>
            <person name="Ramakrishna P."/>
            <person name="Satoh S."/>
            <person name="Sattley W.M."/>
            <person name="Shimada Y."/>
            <person name="Taylor H.L."/>
            <person name="Tomo T."/>
            <person name="Tsuchiya T."/>
            <person name="Wang Z.T."/>
            <person name="Raymond J."/>
            <person name="Mimuro M."/>
            <person name="Blankenship R.E."/>
            <person name="Touchman J.W."/>
        </authorList>
    </citation>
    <scope>NUCLEOTIDE SEQUENCE [LARGE SCALE GENOMIC DNA]</scope>
    <source>
        <strain evidence="3">MBIC 11017</strain>
        <plasmid evidence="3">Plasmid pREB4</plasmid>
    </source>
</reference>
<keyword evidence="2" id="KW-0614">Plasmid</keyword>
<accession>A8ZP06</accession>
<dbReference type="OrthoDB" id="556502at2"/>
<dbReference type="AlphaFoldDB" id="A8ZP06"/>